<evidence type="ECO:0008006" key="4">
    <source>
        <dbReference type="Google" id="ProtNLM"/>
    </source>
</evidence>
<feature type="chain" id="PRO_5002230105" description="Alkaline phosphatase" evidence="1">
    <location>
        <begin position="28"/>
        <end position="480"/>
    </location>
</feature>
<dbReference type="Pfam" id="PF01663">
    <property type="entry name" value="Phosphodiest"/>
    <property type="match status" value="1"/>
</dbReference>
<dbReference type="GO" id="GO:0004035">
    <property type="term" value="F:alkaline phosphatase activity"/>
    <property type="evidence" value="ECO:0007669"/>
    <property type="project" value="InterPro"/>
</dbReference>
<evidence type="ECO:0000313" key="3">
    <source>
        <dbReference type="Proteomes" id="UP000032046"/>
    </source>
</evidence>
<organism evidence="2 3">
    <name type="scientific">Prevotella pectinovora</name>
    <dbReference type="NCBI Taxonomy" id="1602169"/>
    <lineage>
        <taxon>Bacteria</taxon>
        <taxon>Pseudomonadati</taxon>
        <taxon>Bacteroidota</taxon>
        <taxon>Bacteroidia</taxon>
        <taxon>Bacteroidales</taxon>
        <taxon>Prevotellaceae</taxon>
        <taxon>Prevotella</taxon>
    </lineage>
</organism>
<proteinExistence type="predicted"/>
<dbReference type="EMBL" id="JXQK01000018">
    <property type="protein sequence ID" value="KIP64617.1"/>
    <property type="molecule type" value="Genomic_DNA"/>
</dbReference>
<dbReference type="CDD" id="cd16016">
    <property type="entry name" value="AP-SPAP"/>
    <property type="match status" value="1"/>
</dbReference>
<gene>
    <name evidence="2" type="ORF">ST44_01480</name>
</gene>
<sequence length="480" mass="53717">MIKTTATKYSIITATTIAILACGTARAQIHTSVPRLVVNITIDQLRSDLLSDYKRFYKENGFKEILRNGIVFTDARLNFASADLASSISSINTGTSPRYNGIIAEKWFDRNNMKIVSCVEDNNFDGISTLERNSAENVQTTTISDELKIANKKSVVISIAEDPVSAIIPAGHNADGAYWIDTKERKWCTTSYYQKEDRRLETYNSSNRIKTGDVKSNTNVTDFAIHCLNEYSLGADNTPDMLFVTYKANRPESKSTDKQFIYTDLDNNIGRLINTISSKVGLSNVLFVINSTGYYNEARTAEEKKLRIPGGTFYINRASNLLNLYLGALYGNDKYIEGYSRDQIYFNNKLFDKKRLNTNQICELSKIFIRQCQGVSNCLSANDILSFNTSESETVRNSYNLRNSGDLLVEVLPGWNIANEDNGETYIQGANCQNFPIIFYGFGLKGEVVTTPVCADRIAPTISKTIRIRAPNASKGEPLF</sequence>
<dbReference type="PROSITE" id="PS51257">
    <property type="entry name" value="PROKAR_LIPOPROTEIN"/>
    <property type="match status" value="1"/>
</dbReference>
<evidence type="ECO:0000313" key="2">
    <source>
        <dbReference type="EMBL" id="KIP64617.1"/>
    </source>
</evidence>
<accession>A0A0D0IWH0</accession>
<reference evidence="2 3" key="1">
    <citation type="submission" date="2015-01" db="EMBL/GenBank/DDBJ databases">
        <title>Comparative genomics of non-oral Prevotella species.</title>
        <authorList>
            <person name="Accetto T."/>
            <person name="Nograsek B."/>
            <person name="Avgustin G."/>
        </authorList>
    </citation>
    <scope>NUCLEOTIDE SEQUENCE [LARGE SCALE GENOMIC DNA]</scope>
    <source>
        <strain evidence="2 3">P5-119</strain>
    </source>
</reference>
<name>A0A0D0IWH0_9BACT</name>
<dbReference type="GeneID" id="93483626"/>
<dbReference type="SUPFAM" id="SSF53649">
    <property type="entry name" value="Alkaline phosphatase-like"/>
    <property type="match status" value="1"/>
</dbReference>
<dbReference type="Gene3D" id="3.40.720.10">
    <property type="entry name" value="Alkaline Phosphatase, subunit A"/>
    <property type="match status" value="2"/>
</dbReference>
<dbReference type="STRING" id="1602171.ST44_01480"/>
<keyword evidence="1" id="KW-0732">Signal</keyword>
<comment type="caution">
    <text evidence="2">The sequence shown here is derived from an EMBL/GenBank/DDBJ whole genome shotgun (WGS) entry which is preliminary data.</text>
</comment>
<dbReference type="PIRSF" id="PIRSF031924">
    <property type="entry name" value="Pi-irrepressible_AP"/>
    <property type="match status" value="1"/>
</dbReference>
<dbReference type="InterPro" id="IPR002591">
    <property type="entry name" value="Phosphodiest/P_Trfase"/>
</dbReference>
<dbReference type="RefSeq" id="WP_042517485.1">
    <property type="nucleotide sequence ID" value="NZ_JBGLIV010000001.1"/>
</dbReference>
<dbReference type="Proteomes" id="UP000032046">
    <property type="component" value="Unassembled WGS sequence"/>
</dbReference>
<keyword evidence="3" id="KW-1185">Reference proteome</keyword>
<feature type="signal peptide" evidence="1">
    <location>
        <begin position="1"/>
        <end position="27"/>
    </location>
</feature>
<dbReference type="AlphaFoldDB" id="A0A0D0IWH0"/>
<protein>
    <recommendedName>
        <fullName evidence="4">Alkaline phosphatase</fullName>
    </recommendedName>
</protein>
<dbReference type="InterPro" id="IPR017850">
    <property type="entry name" value="Alkaline_phosphatase_core_sf"/>
</dbReference>
<dbReference type="Gene3D" id="3.30.1360.150">
    <property type="match status" value="1"/>
</dbReference>
<dbReference type="InterPro" id="IPR026263">
    <property type="entry name" value="Alkaline_phosphatase_prok"/>
</dbReference>
<evidence type="ECO:0000256" key="1">
    <source>
        <dbReference type="SAM" id="SignalP"/>
    </source>
</evidence>